<dbReference type="Gene3D" id="1.10.3530.10">
    <property type="entry name" value="Api92-like"/>
    <property type="match status" value="1"/>
</dbReference>
<keyword evidence="2" id="KW-0614">Plasmid</keyword>
<accession>A0AAC9NTT3</accession>
<protein>
    <recommendedName>
        <fullName evidence="1">DUF1281 domain-containing protein</fullName>
    </recommendedName>
</protein>
<dbReference type="RefSeq" id="WP_071960606.1">
    <property type="nucleotide sequence ID" value="NZ_CP018025.1"/>
</dbReference>
<organism evidence="2 3">
    <name type="scientific">Alteromonas mediterranea</name>
    <dbReference type="NCBI Taxonomy" id="314275"/>
    <lineage>
        <taxon>Bacteria</taxon>
        <taxon>Pseudomonadati</taxon>
        <taxon>Pseudomonadota</taxon>
        <taxon>Gammaproteobacteria</taxon>
        <taxon>Alteromonadales</taxon>
        <taxon>Alteromonadaceae</taxon>
        <taxon>Alteromonas/Salinimonas group</taxon>
        <taxon>Alteromonas</taxon>
    </lineage>
</organism>
<evidence type="ECO:0000259" key="1">
    <source>
        <dbReference type="Pfam" id="PF06924"/>
    </source>
</evidence>
<dbReference type="Pfam" id="PF06924">
    <property type="entry name" value="DUF1281"/>
    <property type="match status" value="1"/>
</dbReference>
<reference evidence="2 3" key="1">
    <citation type="submission" date="2016-11" db="EMBL/GenBank/DDBJ databases">
        <title>Networking in microbes: conjugative elements and plasmids in the genus Alteromonas.</title>
        <authorList>
            <person name="Lopez-Perez M."/>
            <person name="Ramon-Marco N."/>
            <person name="Rodriguez-Valera F."/>
        </authorList>
    </citation>
    <scope>NUCLEOTIDE SEQUENCE [LARGE SCALE GENOMIC DNA]</scope>
    <source>
        <strain evidence="2 3">CP48</strain>
        <plasmid evidence="3">pamcp48-600</plasmid>
    </source>
</reference>
<dbReference type="SUPFAM" id="SSF160940">
    <property type="entry name" value="Api92-like"/>
    <property type="match status" value="1"/>
</dbReference>
<evidence type="ECO:0000313" key="2">
    <source>
        <dbReference type="EMBL" id="APD91996.1"/>
    </source>
</evidence>
<geneLocation type="plasmid" evidence="3">
    <name>pamcp48-600</name>
</geneLocation>
<proteinExistence type="predicted"/>
<evidence type="ECO:0000313" key="3">
    <source>
        <dbReference type="Proteomes" id="UP000182101"/>
    </source>
</evidence>
<dbReference type="AlphaFoldDB" id="A0AAC9NTT3"/>
<dbReference type="EMBL" id="CP018025">
    <property type="protein sequence ID" value="APD91996.1"/>
    <property type="molecule type" value="Genomic_DNA"/>
</dbReference>
<sequence length="305" mass="33874">MPNWCANALEASSNNTQEQAIIDSLFNGTVVNRTEEMITKLRKIYIAGIAGILSPISDAPEHVLDSAFSLSPNIATKARMNNDAGDAYCDFLRFMVDGVISPSTYADIDTLYARTGLASLWWGDIPAAKRKAIKAIWPYYAYDYTGRYYSDVSAWWMTASVERNQSEEGELDMRLLTEIPVKSAILVDLVNGRSSRHDLYQWVSTALSVSGGLVKTRLQDNGNYTFDTPNRPARSLSHLIPTYIANALNADECDLDVGCTVFFYEPGNAFQGIDDTTMDLTFTENEESGEIEEDLLPEIAEAFGY</sequence>
<gene>
    <name evidence="2" type="ORF">BM524_18925</name>
</gene>
<feature type="domain" description="DUF1281" evidence="1">
    <location>
        <begin position="38"/>
        <end position="200"/>
    </location>
</feature>
<dbReference type="InterPro" id="IPR023136">
    <property type="entry name" value="Api92-like_dom_sf"/>
</dbReference>
<dbReference type="Proteomes" id="UP000182101">
    <property type="component" value="Plasmid pAMCP48-600"/>
</dbReference>
<name>A0AAC9NTT3_9ALTE</name>
<dbReference type="InterPro" id="IPR009694">
    <property type="entry name" value="DUF1281"/>
</dbReference>